<dbReference type="EC" id="3.4.24.-" evidence="11"/>
<comment type="caution">
    <text evidence="13">The sequence shown here is derived from an EMBL/GenBank/DDBJ whole genome shotgun (WGS) entry which is preliminary data.</text>
</comment>
<evidence type="ECO:0000313" key="14">
    <source>
        <dbReference type="Proteomes" id="UP000236394"/>
    </source>
</evidence>
<dbReference type="InterPro" id="IPR008915">
    <property type="entry name" value="Peptidase_M50"/>
</dbReference>
<evidence type="ECO:0000259" key="12">
    <source>
        <dbReference type="PROSITE" id="PS50106"/>
    </source>
</evidence>
<dbReference type="GO" id="GO:0016020">
    <property type="term" value="C:membrane"/>
    <property type="evidence" value="ECO:0007669"/>
    <property type="project" value="UniProtKB-SubCell"/>
</dbReference>
<dbReference type="Pfam" id="PF02163">
    <property type="entry name" value="Peptidase_M50"/>
    <property type="match status" value="1"/>
</dbReference>
<comment type="cofactor">
    <cofactor evidence="1 11">
        <name>Zn(2+)</name>
        <dbReference type="ChEBI" id="CHEBI:29105"/>
    </cofactor>
</comment>
<dbReference type="GO" id="GO:0006508">
    <property type="term" value="P:proteolysis"/>
    <property type="evidence" value="ECO:0007669"/>
    <property type="project" value="UniProtKB-KW"/>
</dbReference>
<organism evidence="13 14">
    <name type="scientific">Mageeibacillus indolicus</name>
    <dbReference type="NCBI Taxonomy" id="884684"/>
    <lineage>
        <taxon>Bacteria</taxon>
        <taxon>Bacillati</taxon>
        <taxon>Bacillota</taxon>
        <taxon>Clostridia</taxon>
        <taxon>Eubacteriales</taxon>
        <taxon>Oscillospiraceae</taxon>
        <taxon>Mageeibacillus</taxon>
    </lineage>
</organism>
<sequence>MSTVGGILVGLILLSLMMFVHELGHFLVGRKLGFTIIEFSIFMGPRLLSWERKGIRYSLKLIPIGASVQFAGEFNTDPKSRAKVAAARRERPGDFYARPKSYRAAVAFAGPAVNLLCGILAFAILFSFLGSFTNEISGVGKKSMAEAAGLEVGDKLLKLNGRSINNELDMNAASIIEARTESFRLEFLRKGKLQSVELKRATAKFPVMGVELQKETGGLRIKAVDASLYHHGDILRVNDLITSIDGKAAEITTIKKFWETDSKRKMPLTVERNGEKLSLVVEPTMVERSLPWGIELKRDRSILYALPRAVIYSASIFKLTFISIGKMITGALSARENLSGPIGVVTAISGVVTTNGIPLAQKLCTLLSLFGLISLSLGIMNLLPIPPLDGNLLLLTALEAIRGRTLTLRTQTAITVVGMIVVILLLVLGFYFDICRLLGV</sequence>
<dbReference type="InterPro" id="IPR041489">
    <property type="entry name" value="PDZ_6"/>
</dbReference>
<keyword evidence="10 11" id="KW-0472">Membrane</keyword>
<dbReference type="PANTHER" id="PTHR42837">
    <property type="entry name" value="REGULATOR OF SIGMA-E PROTEASE RSEP"/>
    <property type="match status" value="1"/>
</dbReference>
<dbReference type="AlphaFoldDB" id="A0A2J8B4M4"/>
<dbReference type="EMBL" id="NBZD01000001">
    <property type="protein sequence ID" value="PNH19729.1"/>
    <property type="molecule type" value="Genomic_DNA"/>
</dbReference>
<evidence type="ECO:0000256" key="2">
    <source>
        <dbReference type="ARBA" id="ARBA00004141"/>
    </source>
</evidence>
<gene>
    <name evidence="13" type="ORF">B7R76_02280</name>
</gene>
<dbReference type="GO" id="GO:0046872">
    <property type="term" value="F:metal ion binding"/>
    <property type="evidence" value="ECO:0007669"/>
    <property type="project" value="UniProtKB-KW"/>
</dbReference>
<dbReference type="GO" id="GO:0004222">
    <property type="term" value="F:metalloendopeptidase activity"/>
    <property type="evidence" value="ECO:0007669"/>
    <property type="project" value="InterPro"/>
</dbReference>
<keyword evidence="4 13" id="KW-0645">Protease</keyword>
<dbReference type="Proteomes" id="UP000236394">
    <property type="component" value="Unassembled WGS sequence"/>
</dbReference>
<comment type="similarity">
    <text evidence="3 11">Belongs to the peptidase M50B family.</text>
</comment>
<dbReference type="Pfam" id="PF17820">
    <property type="entry name" value="PDZ_6"/>
    <property type="match status" value="1"/>
</dbReference>
<evidence type="ECO:0000256" key="9">
    <source>
        <dbReference type="ARBA" id="ARBA00023049"/>
    </source>
</evidence>
<dbReference type="NCBIfam" id="TIGR00054">
    <property type="entry name" value="RIP metalloprotease RseP"/>
    <property type="match status" value="1"/>
</dbReference>
<feature type="transmembrane region" description="Helical" evidence="11">
    <location>
        <begin position="6"/>
        <end position="28"/>
    </location>
</feature>
<dbReference type="RefSeq" id="WP_034574079.1">
    <property type="nucleotide sequence ID" value="NZ_NBZD01000001.1"/>
</dbReference>
<keyword evidence="5 11" id="KW-0812">Transmembrane</keyword>
<keyword evidence="9 11" id="KW-0482">Metalloprotease</keyword>
<evidence type="ECO:0000256" key="1">
    <source>
        <dbReference type="ARBA" id="ARBA00001947"/>
    </source>
</evidence>
<dbReference type="PANTHER" id="PTHR42837:SF2">
    <property type="entry name" value="MEMBRANE METALLOPROTEASE ARASP2, CHLOROPLASTIC-RELATED"/>
    <property type="match status" value="1"/>
</dbReference>
<accession>A0A2J8B4M4</accession>
<reference evidence="14" key="1">
    <citation type="submission" date="2017-04" db="EMBL/GenBank/DDBJ databases">
        <authorList>
            <person name="Bumgarner R.E."/>
            <person name="Fredricks D.N."/>
            <person name="Srinivasan S."/>
        </authorList>
    </citation>
    <scope>NUCLEOTIDE SEQUENCE [LARGE SCALE GENOMIC DNA]</scope>
    <source>
        <strain evidence="14">KA00405</strain>
    </source>
</reference>
<evidence type="ECO:0000256" key="4">
    <source>
        <dbReference type="ARBA" id="ARBA00022670"/>
    </source>
</evidence>
<keyword evidence="7 11" id="KW-0862">Zinc</keyword>
<dbReference type="CDD" id="cd06163">
    <property type="entry name" value="S2P-M50_PDZ_RseP-like"/>
    <property type="match status" value="1"/>
</dbReference>
<evidence type="ECO:0000256" key="7">
    <source>
        <dbReference type="ARBA" id="ARBA00022833"/>
    </source>
</evidence>
<dbReference type="Gene3D" id="2.30.42.10">
    <property type="match status" value="2"/>
</dbReference>
<keyword evidence="6 11" id="KW-0378">Hydrolase</keyword>
<evidence type="ECO:0000256" key="8">
    <source>
        <dbReference type="ARBA" id="ARBA00022989"/>
    </source>
</evidence>
<dbReference type="InterPro" id="IPR001478">
    <property type="entry name" value="PDZ"/>
</dbReference>
<dbReference type="SMART" id="SM00228">
    <property type="entry name" value="PDZ"/>
    <property type="match status" value="2"/>
</dbReference>
<proteinExistence type="inferred from homology"/>
<keyword evidence="8 11" id="KW-1133">Transmembrane helix</keyword>
<evidence type="ECO:0000256" key="6">
    <source>
        <dbReference type="ARBA" id="ARBA00022801"/>
    </source>
</evidence>
<feature type="domain" description="PDZ" evidence="12">
    <location>
        <begin position="136"/>
        <end position="191"/>
    </location>
</feature>
<dbReference type="SUPFAM" id="SSF50156">
    <property type="entry name" value="PDZ domain-like"/>
    <property type="match status" value="2"/>
</dbReference>
<dbReference type="PROSITE" id="PS50106">
    <property type="entry name" value="PDZ"/>
    <property type="match status" value="1"/>
</dbReference>
<evidence type="ECO:0000256" key="11">
    <source>
        <dbReference type="RuleBase" id="RU362031"/>
    </source>
</evidence>
<dbReference type="InterPro" id="IPR004387">
    <property type="entry name" value="Pept_M50_Zn"/>
</dbReference>
<keyword evidence="11" id="KW-0479">Metal-binding</keyword>
<evidence type="ECO:0000256" key="10">
    <source>
        <dbReference type="ARBA" id="ARBA00023136"/>
    </source>
</evidence>
<feature type="transmembrane region" description="Helical" evidence="11">
    <location>
        <begin position="412"/>
        <end position="432"/>
    </location>
</feature>
<feature type="transmembrane region" description="Helical" evidence="11">
    <location>
        <begin position="105"/>
        <end position="129"/>
    </location>
</feature>
<evidence type="ECO:0000256" key="3">
    <source>
        <dbReference type="ARBA" id="ARBA00007931"/>
    </source>
</evidence>
<dbReference type="InterPro" id="IPR036034">
    <property type="entry name" value="PDZ_sf"/>
</dbReference>
<name>A0A2J8B4M4_9FIRM</name>
<protein>
    <recommendedName>
        <fullName evidence="11">Zinc metalloprotease</fullName>
        <ecNumber evidence="11">3.4.24.-</ecNumber>
    </recommendedName>
</protein>
<comment type="subcellular location">
    <subcellularLocation>
        <location evidence="2">Membrane</location>
        <topology evidence="2">Multi-pass membrane protein</topology>
    </subcellularLocation>
</comment>
<evidence type="ECO:0000313" key="13">
    <source>
        <dbReference type="EMBL" id="PNH19729.1"/>
    </source>
</evidence>
<evidence type="ECO:0000256" key="5">
    <source>
        <dbReference type="ARBA" id="ARBA00022692"/>
    </source>
</evidence>
<feature type="transmembrane region" description="Helical" evidence="11">
    <location>
        <begin position="365"/>
        <end position="383"/>
    </location>
</feature>